<evidence type="ECO:0008006" key="5">
    <source>
        <dbReference type="Google" id="ProtNLM"/>
    </source>
</evidence>
<reference evidence="2 4" key="1">
    <citation type="submission" date="2019-07" db="EMBL/GenBank/DDBJ databases">
        <title>Genomes of sea-ice associated Colwellia species.</title>
        <authorList>
            <person name="Bowman J.P."/>
        </authorList>
    </citation>
    <scope>NUCLEOTIDE SEQUENCE [LARGE SCALE GENOMIC DNA]</scope>
    <source>
        <strain evidence="1 3">ACAM 607</strain>
        <strain evidence="2 4">IC036</strain>
    </source>
</reference>
<dbReference type="SUPFAM" id="SSF53067">
    <property type="entry name" value="Actin-like ATPase domain"/>
    <property type="match status" value="1"/>
</dbReference>
<dbReference type="Proteomes" id="UP000321525">
    <property type="component" value="Unassembled WGS sequence"/>
</dbReference>
<gene>
    <name evidence="1" type="ORF">ESZ26_18300</name>
    <name evidence="2" type="ORF">ESZ27_18160</name>
</gene>
<dbReference type="EMBL" id="VOLQ01000057">
    <property type="protein sequence ID" value="TWX63048.1"/>
    <property type="molecule type" value="Genomic_DNA"/>
</dbReference>
<evidence type="ECO:0000313" key="2">
    <source>
        <dbReference type="EMBL" id="TWX63048.1"/>
    </source>
</evidence>
<proteinExistence type="predicted"/>
<dbReference type="EMBL" id="VOLR01000042">
    <property type="protein sequence ID" value="TWX53925.1"/>
    <property type="molecule type" value="Genomic_DNA"/>
</dbReference>
<comment type="caution">
    <text evidence="2">The sequence shown here is derived from an EMBL/GenBank/DDBJ whole genome shotgun (WGS) entry which is preliminary data.</text>
</comment>
<dbReference type="InterPro" id="IPR043129">
    <property type="entry name" value="ATPase_NBD"/>
</dbReference>
<evidence type="ECO:0000313" key="3">
    <source>
        <dbReference type="Proteomes" id="UP000321525"/>
    </source>
</evidence>
<dbReference type="Proteomes" id="UP000321917">
    <property type="component" value="Unassembled WGS sequence"/>
</dbReference>
<name>A0A5C6Q2P3_9GAMM</name>
<accession>A0A5C6Q2P3</accession>
<dbReference type="RefSeq" id="WP_146801165.1">
    <property type="nucleotide sequence ID" value="NZ_VOLP01000041.1"/>
</dbReference>
<sequence length="451" mass="50827">MPKNKKIRFTVTRPQKPDRKALDDNLKQYSKSYNFSGKLEAQLPIDISKAQELVIGLDFGTAFTKIVIGSEVDAEALSFGKYGYLLPSQFYSDNGGNCSLYENGPNCFKDLKLPVLTRSASLFDQVAIVCFLALVFKECRVWQKKSIYRSIDIDWLINSGLPTESYDEKVVVSLYRKVINAAWICSFQNKINIRGCNQAIKNIEAKDFNYIGDYRLHSDCLNLFPEFAAQIVGYVQSPSRRGFSHLLVDIGAGTIDVAMFIVSSTGGEWLFEITGKDIQTLGGDILAKHRMHHSKAVIDIREDFPTDVNFAQLLGVPLNTLKLIDKPFISAVNSSLNKVVNSVALGHRFGEDITTFICGGGSKIKLYTDQVEALKTKFPLQIIPLIKPDRLRNLDIHRDSYHRLSVAYGLSYDPLNIGKVTRKSVSLKQVINKRSQNKQAEIDRNREEMYK</sequence>
<dbReference type="OrthoDB" id="5464671at2"/>
<protein>
    <recommendedName>
        <fullName evidence="5">ParM/StbA family protein</fullName>
    </recommendedName>
</protein>
<dbReference type="AlphaFoldDB" id="A0A5C6Q2P3"/>
<organism evidence="2 4">
    <name type="scientific">Colwellia hornerae</name>
    <dbReference type="NCBI Taxonomy" id="89402"/>
    <lineage>
        <taxon>Bacteria</taxon>
        <taxon>Pseudomonadati</taxon>
        <taxon>Pseudomonadota</taxon>
        <taxon>Gammaproteobacteria</taxon>
        <taxon>Alteromonadales</taxon>
        <taxon>Colwelliaceae</taxon>
        <taxon>Colwellia</taxon>
    </lineage>
</organism>
<evidence type="ECO:0000313" key="1">
    <source>
        <dbReference type="EMBL" id="TWX53925.1"/>
    </source>
</evidence>
<keyword evidence="3" id="KW-1185">Reference proteome</keyword>
<evidence type="ECO:0000313" key="4">
    <source>
        <dbReference type="Proteomes" id="UP000321917"/>
    </source>
</evidence>